<dbReference type="Pfam" id="PF08239">
    <property type="entry name" value="SH3_3"/>
    <property type="match status" value="1"/>
</dbReference>
<keyword evidence="1" id="KW-0732">Signal</keyword>
<dbReference type="InterPro" id="IPR003646">
    <property type="entry name" value="SH3-like_bac-type"/>
</dbReference>
<protein>
    <submittedName>
        <fullName evidence="3">SH3 domain-containing protein</fullName>
    </submittedName>
</protein>
<keyword evidence="4" id="KW-1185">Reference proteome</keyword>
<feature type="domain" description="SH3b" evidence="2">
    <location>
        <begin position="53"/>
        <end position="100"/>
    </location>
</feature>
<evidence type="ECO:0000259" key="2">
    <source>
        <dbReference type="Pfam" id="PF08239"/>
    </source>
</evidence>
<evidence type="ECO:0000313" key="3">
    <source>
        <dbReference type="EMBL" id="TKA00098.1"/>
    </source>
</evidence>
<evidence type="ECO:0000256" key="1">
    <source>
        <dbReference type="SAM" id="SignalP"/>
    </source>
</evidence>
<evidence type="ECO:0000313" key="4">
    <source>
        <dbReference type="Proteomes" id="UP000305778"/>
    </source>
</evidence>
<feature type="signal peptide" evidence="1">
    <location>
        <begin position="1"/>
        <end position="25"/>
    </location>
</feature>
<feature type="chain" id="PRO_5020665344" evidence="1">
    <location>
        <begin position="26"/>
        <end position="113"/>
    </location>
</feature>
<name>A0A4U0RWU6_9ACTN</name>
<reference evidence="3 4" key="1">
    <citation type="submission" date="2019-04" db="EMBL/GenBank/DDBJ databases">
        <title>Streptomyces oryziradicis sp. nov., a novel actinomycete isolated from rhizosphere soil of rice (Oryza sativa L.).</title>
        <authorList>
            <person name="Li C."/>
        </authorList>
    </citation>
    <scope>NUCLEOTIDE SEQUENCE [LARGE SCALE GENOMIC DNA]</scope>
    <source>
        <strain evidence="3 4">NEAU-C40</strain>
    </source>
</reference>
<accession>A0A4U0RWU6</accession>
<dbReference type="Proteomes" id="UP000305778">
    <property type="component" value="Unassembled WGS sequence"/>
</dbReference>
<comment type="caution">
    <text evidence="3">The sequence shown here is derived from an EMBL/GenBank/DDBJ whole genome shotgun (WGS) entry which is preliminary data.</text>
</comment>
<dbReference type="OrthoDB" id="3694515at2"/>
<dbReference type="EMBL" id="SUMC01000090">
    <property type="protein sequence ID" value="TKA00098.1"/>
    <property type="molecule type" value="Genomic_DNA"/>
</dbReference>
<dbReference type="AlphaFoldDB" id="A0A4U0RWU6"/>
<proteinExistence type="predicted"/>
<gene>
    <name evidence="3" type="ORF">FCI23_43500</name>
</gene>
<organism evidence="3 4">
    <name type="scientific">Actinacidiphila oryziradicis</name>
    <dbReference type="NCBI Taxonomy" id="2571141"/>
    <lineage>
        <taxon>Bacteria</taxon>
        <taxon>Bacillati</taxon>
        <taxon>Actinomycetota</taxon>
        <taxon>Actinomycetes</taxon>
        <taxon>Kitasatosporales</taxon>
        <taxon>Streptomycetaceae</taxon>
        <taxon>Actinacidiphila</taxon>
    </lineage>
</organism>
<sequence>MLPPPRVAAAAMALAIVNAAGTAAAATPADGVDVSDECHKHPPKAPYELHARSANLRSLPSPSAPVLGVVYPGHRIKATGERHGWVWVEDKTSGVSGWASIRLIYRDVVMCLD</sequence>
<dbReference type="Gene3D" id="2.30.30.40">
    <property type="entry name" value="SH3 Domains"/>
    <property type="match status" value="1"/>
</dbReference>